<keyword evidence="1" id="KW-1133">Transmembrane helix</keyword>
<accession>A0A4R8WHM2</accession>
<protein>
    <submittedName>
        <fullName evidence="2">DUF2550 family protein</fullName>
    </submittedName>
</protein>
<comment type="caution">
    <text evidence="2">The sequence shown here is derived from an EMBL/GenBank/DDBJ whole genome shotgun (WGS) entry which is preliminary data.</text>
</comment>
<dbReference type="EMBL" id="SOFL01000002">
    <property type="protein sequence ID" value="TFC06899.1"/>
    <property type="molecule type" value="Genomic_DNA"/>
</dbReference>
<keyword evidence="3" id="KW-1185">Reference proteome</keyword>
<reference evidence="2 3" key="1">
    <citation type="submission" date="2019-03" db="EMBL/GenBank/DDBJ databases">
        <title>Genomics of glacier-inhabiting Cryobacterium strains.</title>
        <authorList>
            <person name="Liu Q."/>
            <person name="Xin Y.-H."/>
        </authorList>
    </citation>
    <scope>NUCLEOTIDE SEQUENCE [LARGE SCALE GENOMIC DNA]</scope>
    <source>
        <strain evidence="2 3">RHLS22-1</strain>
    </source>
</reference>
<gene>
    <name evidence="2" type="ORF">E3O42_00455</name>
</gene>
<dbReference type="AlphaFoldDB" id="A0A4R8WHM2"/>
<dbReference type="Proteomes" id="UP000297907">
    <property type="component" value="Unassembled WGS sequence"/>
</dbReference>
<evidence type="ECO:0000256" key="1">
    <source>
        <dbReference type="SAM" id="Phobius"/>
    </source>
</evidence>
<evidence type="ECO:0000313" key="3">
    <source>
        <dbReference type="Proteomes" id="UP000297907"/>
    </source>
</evidence>
<dbReference type="OrthoDB" id="5148535at2"/>
<evidence type="ECO:0000313" key="2">
    <source>
        <dbReference type="EMBL" id="TFC06899.1"/>
    </source>
</evidence>
<keyword evidence="1" id="KW-0812">Transmembrane</keyword>
<proteinExistence type="predicted"/>
<organism evidence="2 3">
    <name type="scientific">Cryobacterium adonitolivorans</name>
    <dbReference type="NCBI Taxonomy" id="1259189"/>
    <lineage>
        <taxon>Bacteria</taxon>
        <taxon>Bacillati</taxon>
        <taxon>Actinomycetota</taxon>
        <taxon>Actinomycetes</taxon>
        <taxon>Micrococcales</taxon>
        <taxon>Microbacteriaceae</taxon>
        <taxon>Cryobacterium</taxon>
    </lineage>
</organism>
<keyword evidence="1" id="KW-0472">Membrane</keyword>
<sequence length="179" mass="19978">MVDRITHVLHPGWVTRAVLWRVSLDMLEGDSPGRRSRMVIALLVVLGVDLAVLLAFLVVVLARRRWVMSQPGAFRGVIRVVGGDIHGLRPKWSRGYGRWVRDVFVWTKAPFLFRNELLEADGLNQERPARPNEVKRLGEEPVVIQVRASGATVELAANADAREQLLGPYRKPVGTMGSA</sequence>
<name>A0A4R8WHM2_9MICO</name>
<feature type="transmembrane region" description="Helical" evidence="1">
    <location>
        <begin position="38"/>
        <end position="62"/>
    </location>
</feature>